<dbReference type="AlphaFoldDB" id="A6IF82"/>
<dbReference type="SMART" id="SM01276">
    <property type="entry name" value="M60-like"/>
    <property type="match status" value="1"/>
</dbReference>
<organism evidence="5">
    <name type="scientific">Rattus norvegicus</name>
    <name type="common">Rat</name>
    <dbReference type="NCBI Taxonomy" id="10116"/>
    <lineage>
        <taxon>Eukaryota</taxon>
        <taxon>Metazoa</taxon>
        <taxon>Chordata</taxon>
        <taxon>Craniata</taxon>
        <taxon>Vertebrata</taxon>
        <taxon>Euteleostomi</taxon>
        <taxon>Mammalia</taxon>
        <taxon>Eutheria</taxon>
        <taxon>Euarchontoglires</taxon>
        <taxon>Glires</taxon>
        <taxon>Rodentia</taxon>
        <taxon>Myomorpha</taxon>
        <taxon>Muroidea</taxon>
        <taxon>Muridae</taxon>
        <taxon>Murinae</taxon>
        <taxon>Rattus</taxon>
    </lineage>
</organism>
<proteinExistence type="inferred from homology"/>
<protein>
    <recommendedName>
        <fullName evidence="3">TRPM8 channel-associated factor 3</fullName>
    </recommendedName>
</protein>
<evidence type="ECO:0000256" key="3">
    <source>
        <dbReference type="ARBA" id="ARBA00070867"/>
    </source>
</evidence>
<evidence type="ECO:0000259" key="4">
    <source>
        <dbReference type="PROSITE" id="PS51723"/>
    </source>
</evidence>
<dbReference type="Gene3D" id="3.40.390.80">
    <property type="entry name" value="Peptidase M60, enhancin-like domain 2"/>
    <property type="match status" value="1"/>
</dbReference>
<dbReference type="RGD" id="1359405">
    <property type="gene designation" value="Fam115e"/>
</dbReference>
<reference evidence="5" key="2">
    <citation type="submission" date="2005-07" db="EMBL/GenBank/DDBJ databases">
        <authorList>
            <person name="Mural R.J."/>
            <person name="Li P.W."/>
            <person name="Adams M.D."/>
            <person name="Amanatides P.G."/>
            <person name="Baden-Tillson H."/>
            <person name="Barnstead M."/>
            <person name="Chin S.H."/>
            <person name="Dew I."/>
            <person name="Evans C.A."/>
            <person name="Ferriera S."/>
            <person name="Flanigan M."/>
            <person name="Fosler C."/>
            <person name="Glodek A."/>
            <person name="Gu Z."/>
            <person name="Holt R.A."/>
            <person name="Jennings D."/>
            <person name="Kraft C.L."/>
            <person name="Lu F."/>
            <person name="Nguyen T."/>
            <person name="Nusskern D.R."/>
            <person name="Pfannkoch C.M."/>
            <person name="Sitter C."/>
            <person name="Sutton G.G."/>
            <person name="Venter J.C."/>
            <person name="Wang Z."/>
            <person name="Woodage T."/>
            <person name="Zheng X.H."/>
            <person name="Zhong F."/>
        </authorList>
    </citation>
    <scope>NUCLEOTIDE SEQUENCE</scope>
    <source>
        <strain evidence="5">BN</strain>
    </source>
</reference>
<dbReference type="InterPro" id="IPR035423">
    <property type="entry name" value="M60-like_N"/>
</dbReference>
<comment type="similarity">
    <text evidence="1">Belongs to the TCAF family.</text>
</comment>
<dbReference type="FunFam" id="3.40.390.80:FF:000001">
    <property type="entry name" value="TRPM8 channel-associated factor 1"/>
    <property type="match status" value="1"/>
</dbReference>
<accession>A6IF82</accession>
<sequence>MATTPDAAFEALMNGVTSWNLPKEPTPSELLLTGEAAFPVMVNDKDQVLIAASFYGHGRLVVLSHESYLLHAGLAPFLLNAVSWLCPSPEAPIAVHSSLASLVKILGDSGVNAVVQPEPREALGVYCIDAYSETLTETLIRFMKNGGGLLIGGQALTWAVHHGHEKVLSSFPGNQVTSVAGVYFTDISGNRDWFKVSKEIPNLTLYVQCEDELKYDQQQLLKGMSEMDIETGPVPSQLLVHGQRAFPLGVDNSFNCFLAAARFGRGRVVLAGHESLILNQTMLPFVLNALRWLMGNQTGRIGLASEMKALKSVLPNSSFEWSETELLTNDLSVFCSCSLGKTDPKKVEEFVAEGGGLLIGAEAWMWGRRNPDSNCMTQYPNNIILKRFGLGIISQVVQRGRFPVPNPEVINYHIRRALSQYESVIHSQGSSLQEGWLNKLSQDCFYMFQMTHQRISIYDSVKEHALKMIQSQGFPSVTEQHPITKGSSQAFLLSLAYELFKSGVDRSQLLPPPTLLPPTESPMTIKISTGNDNSWVSTGLYLPEGQVAQVTLPTEATHAKLKVLIGCHIDNISQAKTYIRPPVMTYVYHLTSSQTSISWLYGGLLYIMVPDKYNQDNVSVTISGAVSAPYFRLGKTTQEEWKNLIEHSKAPWGELATDNIILTIPTVNLKVLQDPYPLLQLWDKIVKAVAKLAARPFPFQRPERIVLDKQISFGFLHSGYPIMGLIIIVEGIINEFKIRSHGVWGVTHELGHNHQKPGWTFRPHTTEALCNLWSIYVHETVLNIPRDQAHPSLNPELRKQRIKDHLNKGAPLSNWIVWTALETYLQLQEGFGWEPFIQLFANYQTLTGLPQNNEDKMNLWVKKFSEVVQKNLAPFFKAWGWPVQHAVAKSLASLPEWQENPMKMYTAESTEHTE</sequence>
<dbReference type="InterPro" id="IPR051244">
    <property type="entry name" value="TCAF"/>
</dbReference>
<dbReference type="Pfam" id="PF17291">
    <property type="entry name" value="M60-like_N"/>
    <property type="match status" value="1"/>
</dbReference>
<dbReference type="FunFam" id="2.60.120.1250:FF:000001">
    <property type="entry name" value="TRPM8 channel-associated factor 3"/>
    <property type="match status" value="1"/>
</dbReference>
<comment type="function">
    <text evidence="2">May play a role in the regulation of the cation channel TRPM8 activity.</text>
</comment>
<dbReference type="Gene3D" id="2.60.120.1250">
    <property type="entry name" value="Peptidase M60, enhancin-like domain 1"/>
    <property type="match status" value="1"/>
</dbReference>
<dbReference type="FunFam" id="1.10.390.30:FF:000001">
    <property type="entry name" value="TRPM8 channel-associated factor 1"/>
    <property type="match status" value="1"/>
</dbReference>
<dbReference type="InterPro" id="IPR029062">
    <property type="entry name" value="Class_I_gatase-like"/>
</dbReference>
<feature type="domain" description="Peptidase M60" evidence="4">
    <location>
        <begin position="533"/>
        <end position="832"/>
    </location>
</feature>
<dbReference type="OMA" id="FNCFLAA"/>
<dbReference type="SUPFAM" id="SSF52317">
    <property type="entry name" value="Class I glutamine amidotransferase-like"/>
    <property type="match status" value="1"/>
</dbReference>
<dbReference type="Pfam" id="PF13402">
    <property type="entry name" value="Peptidase_M60"/>
    <property type="match status" value="1"/>
</dbReference>
<gene>
    <name evidence="6" type="primary">Fam115e</name>
    <name evidence="5" type="synonym">MGC72615</name>
    <name evidence="5" type="ORF">rCG_28168</name>
</gene>
<evidence type="ECO:0000256" key="2">
    <source>
        <dbReference type="ARBA" id="ARBA00053874"/>
    </source>
</evidence>
<dbReference type="EMBL" id="CH473959">
    <property type="protein sequence ID" value="EDM15519.1"/>
    <property type="molecule type" value="Genomic_DNA"/>
</dbReference>
<evidence type="ECO:0000313" key="6">
    <source>
        <dbReference type="RGD" id="1359405"/>
    </source>
</evidence>
<evidence type="ECO:0000256" key="1">
    <source>
        <dbReference type="ARBA" id="ARBA00009770"/>
    </source>
</evidence>
<dbReference type="PANTHER" id="PTHR15730:SF3">
    <property type="entry name" value="TRPM8 CHANNEL-ASSOCIATED FACTOR 3"/>
    <property type="match status" value="1"/>
</dbReference>
<dbReference type="Proteomes" id="UP000234681">
    <property type="component" value="Chromosome 4"/>
</dbReference>
<name>A6IF82_RAT</name>
<dbReference type="InterPro" id="IPR042279">
    <property type="entry name" value="Pep_M60_3"/>
</dbReference>
<dbReference type="InterPro" id="IPR031161">
    <property type="entry name" value="Peptidase_M60_dom"/>
</dbReference>
<dbReference type="PROSITE" id="PS51723">
    <property type="entry name" value="PEPTIDASE_M60"/>
    <property type="match status" value="1"/>
</dbReference>
<evidence type="ECO:0000313" key="5">
    <source>
        <dbReference type="EMBL" id="EDM15519.1"/>
    </source>
</evidence>
<dbReference type="Gene3D" id="1.10.390.30">
    <property type="entry name" value="Peptidase M60, enhancin-like domain 3"/>
    <property type="match status" value="1"/>
</dbReference>
<reference evidence="5" key="1">
    <citation type="journal article" date="2005" name="Genome Res.">
        <title>Gene and alternative splicing annotation with AIR.</title>
        <authorList>
            <person name="Florea L."/>
            <person name="Di Francesco V."/>
            <person name="Miller J."/>
            <person name="Turner R."/>
            <person name="Yao A."/>
            <person name="Harris M."/>
            <person name="Walenz B."/>
            <person name="Mobarry C."/>
            <person name="Merkulov G.V."/>
            <person name="Charlab R."/>
            <person name="Dew I."/>
            <person name="Deng Z."/>
            <person name="Istrail S."/>
            <person name="Li P."/>
            <person name="Sutton G."/>
        </authorList>
    </citation>
    <scope>NUCLEOTIDE SEQUENCE</scope>
    <source>
        <strain evidence="5">BN</strain>
    </source>
</reference>
<dbReference type="PANTHER" id="PTHR15730">
    <property type="entry name" value="EXPERIMENTAL AUTOIMMUNE PROSTATITIS ANTIGEN 2-RELATED"/>
    <property type="match status" value="1"/>
</dbReference>